<sequence length="66" mass="7230">MWCLYPALGNSSRINILRPIAPRSLEPSFGLDHPEDAGSAVILTVSSSWCLPLWNLPDDRPPSVIS</sequence>
<gene>
    <name evidence="1" type="ORF">CEXT_252521</name>
</gene>
<evidence type="ECO:0000313" key="1">
    <source>
        <dbReference type="EMBL" id="GIX76731.1"/>
    </source>
</evidence>
<protein>
    <submittedName>
        <fullName evidence="1">Uncharacterized protein</fullName>
    </submittedName>
</protein>
<organism evidence="1 2">
    <name type="scientific">Caerostris extrusa</name>
    <name type="common">Bark spider</name>
    <name type="synonym">Caerostris bankana</name>
    <dbReference type="NCBI Taxonomy" id="172846"/>
    <lineage>
        <taxon>Eukaryota</taxon>
        <taxon>Metazoa</taxon>
        <taxon>Ecdysozoa</taxon>
        <taxon>Arthropoda</taxon>
        <taxon>Chelicerata</taxon>
        <taxon>Arachnida</taxon>
        <taxon>Araneae</taxon>
        <taxon>Araneomorphae</taxon>
        <taxon>Entelegynae</taxon>
        <taxon>Araneoidea</taxon>
        <taxon>Araneidae</taxon>
        <taxon>Caerostris</taxon>
    </lineage>
</organism>
<dbReference type="EMBL" id="BPLR01020282">
    <property type="protein sequence ID" value="GIX76731.1"/>
    <property type="molecule type" value="Genomic_DNA"/>
</dbReference>
<comment type="caution">
    <text evidence="1">The sequence shown here is derived from an EMBL/GenBank/DDBJ whole genome shotgun (WGS) entry which is preliminary data.</text>
</comment>
<reference evidence="1 2" key="1">
    <citation type="submission" date="2021-06" db="EMBL/GenBank/DDBJ databases">
        <title>Caerostris extrusa draft genome.</title>
        <authorList>
            <person name="Kono N."/>
            <person name="Arakawa K."/>
        </authorList>
    </citation>
    <scope>NUCLEOTIDE SEQUENCE [LARGE SCALE GENOMIC DNA]</scope>
</reference>
<proteinExistence type="predicted"/>
<accession>A0AAV4MXQ2</accession>
<dbReference type="AlphaFoldDB" id="A0AAV4MXQ2"/>
<keyword evidence="2" id="KW-1185">Reference proteome</keyword>
<evidence type="ECO:0000313" key="2">
    <source>
        <dbReference type="Proteomes" id="UP001054945"/>
    </source>
</evidence>
<name>A0AAV4MXQ2_CAEEX</name>
<dbReference type="Proteomes" id="UP001054945">
    <property type="component" value="Unassembled WGS sequence"/>
</dbReference>